<evidence type="ECO:0000313" key="2">
    <source>
        <dbReference type="EMBL" id="MEE3718201.1"/>
    </source>
</evidence>
<dbReference type="InterPro" id="IPR045388">
    <property type="entry name" value="HHL1-like"/>
</dbReference>
<comment type="caution">
    <text evidence="2">The sequence shown here is derived from an EMBL/GenBank/DDBJ whole genome shotgun (WGS) entry which is preliminary data.</text>
</comment>
<reference evidence="2" key="1">
    <citation type="submission" date="2024-01" db="EMBL/GenBank/DDBJ databases">
        <title>Bank of Algae and Cyanobacteria of the Azores (BACA) strain genomes.</title>
        <authorList>
            <person name="Luz R."/>
            <person name="Cordeiro R."/>
            <person name="Fonseca A."/>
            <person name="Goncalves V."/>
        </authorList>
    </citation>
    <scope>NUCLEOTIDE SEQUENCE</scope>
    <source>
        <strain evidence="2">BACA0141</strain>
    </source>
</reference>
<feature type="region of interest" description="Disordered" evidence="1">
    <location>
        <begin position="1"/>
        <end position="33"/>
    </location>
</feature>
<feature type="compositionally biased region" description="Basic and acidic residues" evidence="1">
    <location>
        <begin position="23"/>
        <end position="33"/>
    </location>
</feature>
<dbReference type="AlphaFoldDB" id="A0AAW9Q5I0"/>
<name>A0AAW9Q5I0_9CYAN</name>
<evidence type="ECO:0000313" key="3">
    <source>
        <dbReference type="Proteomes" id="UP001333818"/>
    </source>
</evidence>
<sequence>MTKGSGFGQLPGQPKKTKKKNVKREQASQKYDEMKKQGLPEFNIFVRYEGKDWIPAGSMTVDRSDKIVQAIFQQEQELLKGALRLYPKLSKYKDSLEYGYRFKEFPDEAIALAVRPQPTVGDKLAKTVTQLKEGLSSLFNQKKKTS</sequence>
<dbReference type="RefSeq" id="WP_330484634.1">
    <property type="nucleotide sequence ID" value="NZ_JAZBJZ010000068.1"/>
</dbReference>
<protein>
    <submittedName>
        <fullName evidence="2">HHL1-like protein</fullName>
    </submittedName>
</protein>
<dbReference type="Proteomes" id="UP001333818">
    <property type="component" value="Unassembled WGS sequence"/>
</dbReference>
<organism evidence="2 3">
    <name type="scientific">Tumidithrix elongata BACA0141</name>
    <dbReference type="NCBI Taxonomy" id="2716417"/>
    <lineage>
        <taxon>Bacteria</taxon>
        <taxon>Bacillati</taxon>
        <taxon>Cyanobacteriota</taxon>
        <taxon>Cyanophyceae</taxon>
        <taxon>Pseudanabaenales</taxon>
        <taxon>Pseudanabaenaceae</taxon>
        <taxon>Tumidithrix</taxon>
        <taxon>Tumidithrix elongata</taxon>
    </lineage>
</organism>
<proteinExistence type="predicted"/>
<dbReference type="Pfam" id="PF20133">
    <property type="entry name" value="HHL1-like"/>
    <property type="match status" value="1"/>
</dbReference>
<evidence type="ECO:0000256" key="1">
    <source>
        <dbReference type="SAM" id="MobiDB-lite"/>
    </source>
</evidence>
<dbReference type="EMBL" id="JAZBJZ010000068">
    <property type="protein sequence ID" value="MEE3718201.1"/>
    <property type="molecule type" value="Genomic_DNA"/>
</dbReference>
<gene>
    <name evidence="2" type="ORF">V2H45_15790</name>
</gene>
<accession>A0AAW9Q5I0</accession>
<keyword evidence="3" id="KW-1185">Reference proteome</keyword>